<dbReference type="GO" id="GO:0050808">
    <property type="term" value="P:synapse organization"/>
    <property type="evidence" value="ECO:0007669"/>
    <property type="project" value="TreeGrafter"/>
</dbReference>
<dbReference type="Gene3D" id="2.60.40.10">
    <property type="entry name" value="Immunoglobulins"/>
    <property type="match status" value="1"/>
</dbReference>
<dbReference type="SUPFAM" id="SSF48726">
    <property type="entry name" value="Immunoglobulin"/>
    <property type="match status" value="2"/>
</dbReference>
<dbReference type="SMART" id="SM00409">
    <property type="entry name" value="IG"/>
    <property type="match status" value="1"/>
</dbReference>
<dbReference type="GO" id="GO:0030424">
    <property type="term" value="C:axon"/>
    <property type="evidence" value="ECO:0007669"/>
    <property type="project" value="TreeGrafter"/>
</dbReference>
<feature type="domain" description="Ig-like" evidence="2">
    <location>
        <begin position="48"/>
        <end position="140"/>
    </location>
</feature>
<feature type="compositionally biased region" description="Low complexity" evidence="1">
    <location>
        <begin position="841"/>
        <end position="851"/>
    </location>
</feature>
<evidence type="ECO:0000256" key="1">
    <source>
        <dbReference type="SAM" id="MobiDB-lite"/>
    </source>
</evidence>
<feature type="compositionally biased region" description="Polar residues" evidence="1">
    <location>
        <begin position="347"/>
        <end position="387"/>
    </location>
</feature>
<feature type="compositionally biased region" description="Polar residues" evidence="1">
    <location>
        <begin position="658"/>
        <end position="668"/>
    </location>
</feature>
<keyword evidence="4" id="KW-1185">Reference proteome</keyword>
<feature type="compositionally biased region" description="Basic residues" evidence="1">
    <location>
        <begin position="809"/>
        <end position="825"/>
    </location>
</feature>
<feature type="region of interest" description="Disordered" evidence="1">
    <location>
        <begin position="342"/>
        <end position="387"/>
    </location>
</feature>
<feature type="compositionally biased region" description="Polar residues" evidence="1">
    <location>
        <begin position="869"/>
        <end position="882"/>
    </location>
</feature>
<dbReference type="GO" id="GO:0005886">
    <property type="term" value="C:plasma membrane"/>
    <property type="evidence" value="ECO:0007669"/>
    <property type="project" value="TreeGrafter"/>
</dbReference>
<reference evidence="3 4" key="1">
    <citation type="submission" date="2019-09" db="EMBL/GenBank/DDBJ databases">
        <title>Bird 10,000 Genomes (B10K) Project - Family phase.</title>
        <authorList>
            <person name="Zhang G."/>
        </authorList>
    </citation>
    <scope>NUCLEOTIDE SEQUENCE [LARGE SCALE GENOMIC DNA]</scope>
    <source>
        <strain evidence="3">B10K-DU-002-35</strain>
        <tissue evidence="3">Muscle</tissue>
    </source>
</reference>
<feature type="compositionally biased region" description="Polar residues" evidence="1">
    <location>
        <begin position="914"/>
        <end position="926"/>
    </location>
</feature>
<dbReference type="PANTHER" id="PTHR45080:SF34">
    <property type="entry name" value="MYOSIN LIGHT CHAIN KINASE, SMOOTH MUSCLE-LIKE"/>
    <property type="match status" value="1"/>
</dbReference>
<dbReference type="Pfam" id="PF07679">
    <property type="entry name" value="I-set"/>
    <property type="match status" value="1"/>
</dbReference>
<comment type="caution">
    <text evidence="3">The sequence shown here is derived from an EMBL/GenBank/DDBJ whole genome shotgun (WGS) entry which is preliminary data.</text>
</comment>
<feature type="compositionally biased region" description="Polar residues" evidence="1">
    <location>
        <begin position="892"/>
        <end position="905"/>
    </location>
</feature>
<sequence>EDGRIIILNTGMFTLQTADTFDSGLYHCIGTNHHDADALTFRITVVDPYVERNSVNGAQLSAAVGSTLYLPCTSTAAPDATVSWVLPEHVVLHRSVRNKHIFDNGTLRIRGVTERDSGYFRCVTANRYGVDLLTFQVLVQEDETTLKEKHVAVGGWEEDDGSGHAVLSSVTTPKHPLVTAASLTANQGSAASAYRNQVAQSAPHWNAHRKVMYRRYRDKISRRLRGPRRQFVSSARRIDPQRWAAFLEKARRNSTPTEKQEVARKPPVQVPKFSEVPGDEEETSGDLRSPEEEFMIPVTATVPVQGKAVGSVRTAGPEVITSVNAAWKPSPQDTEAVTALPSPVPQAGSSHSRRPQTYLNPTITPSWKRSDLSQIPTNGIKQPTGATRTSTFFPAMQRSQYSRVSTNQHLKSVLVTPETDKSVPSQNTADKLDVSAESLETLSQVPAMTASEASPGPGPVSFPGNWEHVTPKPPLPSTAFTHRDVQIGQDTATQTHQAQQQYGRHRKISGRRRLVRPGRIPGLEEHRYNFGRPGSVRGSAAVAADVQLGKKPSLPTLSNLSSAYHPFSPEAPLSSPSTMNIPQEHAAGTLQSTVVLGEEEHKPSARPEAARAVVPLVTEGTRDTLWLKLESSAAVQTSAAHTGTAARMPCTAAELAHSMSTERSSTLESDLHSTKPGTSPPSFQRGEIPWEHLVGHAEREVPKKLSEQQRGVFPPAEAMTSTPETTAPSATSPMSPLHITPVTAGGSLGSDFLSLNPPIRYGSGKPEERLPTAHSSSNPATGATEEMAGASLTPTVRPVIPPQTDTRSKTLRAGRKRGQRRKRPPKTSPSPSVTASHHRAASPSANAAMPALTTETRPSSLTPAEALSEATSTVLLTKTPVPQTREAPPHTPTATTSVTGTNIQPATAPPASWIAQSPATLTQTTPRHSKPFRTTRTQPNRVSATSERAQQIRVTTAAGEKSHLKMGRVTHGNSGVQPTMPASVEPRTGAPAATTAITPPSTQHPTTPP</sequence>
<dbReference type="InterPro" id="IPR013783">
    <property type="entry name" value="Ig-like_fold"/>
</dbReference>
<dbReference type="InterPro" id="IPR050958">
    <property type="entry name" value="Cell_Adh-Cytoskel_Orgn"/>
</dbReference>
<dbReference type="GO" id="GO:0043025">
    <property type="term" value="C:neuronal cell body"/>
    <property type="evidence" value="ECO:0007669"/>
    <property type="project" value="TreeGrafter"/>
</dbReference>
<dbReference type="OrthoDB" id="10062932at2759"/>
<feature type="region of interest" description="Disordered" evidence="1">
    <location>
        <begin position="701"/>
        <end position="743"/>
    </location>
</feature>
<feature type="non-terminal residue" evidence="3">
    <location>
        <position position="1"/>
    </location>
</feature>
<feature type="compositionally biased region" description="Polar residues" evidence="1">
    <location>
        <begin position="853"/>
        <end position="862"/>
    </location>
</feature>
<dbReference type="AlphaFoldDB" id="A0A7L1P0G1"/>
<feature type="region of interest" description="Disordered" evidence="1">
    <location>
        <begin position="250"/>
        <end position="290"/>
    </location>
</feature>
<dbReference type="InterPro" id="IPR013098">
    <property type="entry name" value="Ig_I-set"/>
</dbReference>
<dbReference type="GO" id="GO:0007156">
    <property type="term" value="P:homophilic cell adhesion via plasma membrane adhesion molecules"/>
    <property type="evidence" value="ECO:0007669"/>
    <property type="project" value="TreeGrafter"/>
</dbReference>
<accession>A0A7L1P0G1</accession>
<feature type="non-terminal residue" evidence="3">
    <location>
        <position position="1009"/>
    </location>
</feature>
<feature type="compositionally biased region" description="Low complexity" evidence="1">
    <location>
        <begin position="986"/>
        <end position="1009"/>
    </location>
</feature>
<dbReference type="Proteomes" id="UP000565785">
    <property type="component" value="Unassembled WGS sequence"/>
</dbReference>
<dbReference type="PANTHER" id="PTHR45080">
    <property type="entry name" value="CONTACTIN 5"/>
    <property type="match status" value="1"/>
</dbReference>
<dbReference type="InterPro" id="IPR003598">
    <property type="entry name" value="Ig_sub2"/>
</dbReference>
<feature type="region of interest" description="Disordered" evidence="1">
    <location>
        <begin position="758"/>
        <end position="1009"/>
    </location>
</feature>
<name>A0A7L1P0G1_RHICY</name>
<evidence type="ECO:0000313" key="3">
    <source>
        <dbReference type="EMBL" id="NXO05170.1"/>
    </source>
</evidence>
<feature type="compositionally biased region" description="Low complexity" evidence="1">
    <location>
        <begin position="714"/>
        <end position="736"/>
    </location>
</feature>
<evidence type="ECO:0000259" key="2">
    <source>
        <dbReference type="PROSITE" id="PS50835"/>
    </source>
</evidence>
<dbReference type="EMBL" id="VXBP01010620">
    <property type="protein sequence ID" value="NXO05170.1"/>
    <property type="molecule type" value="Genomic_DNA"/>
</dbReference>
<dbReference type="PROSITE" id="PS50835">
    <property type="entry name" value="IG_LIKE"/>
    <property type="match status" value="1"/>
</dbReference>
<dbReference type="GO" id="GO:0008046">
    <property type="term" value="F:axon guidance receptor activity"/>
    <property type="evidence" value="ECO:0007669"/>
    <property type="project" value="TreeGrafter"/>
</dbReference>
<dbReference type="CDD" id="cd00096">
    <property type="entry name" value="Ig"/>
    <property type="match status" value="1"/>
</dbReference>
<protein>
    <submittedName>
        <fullName evidence="3">IGS10 protein</fullName>
    </submittedName>
</protein>
<feature type="compositionally biased region" description="Polar residues" evidence="1">
    <location>
        <begin position="934"/>
        <end position="954"/>
    </location>
</feature>
<organism evidence="3 4">
    <name type="scientific">Rhinopomastus cyanomelas</name>
    <name type="common">Common scimitarbill</name>
    <dbReference type="NCBI Taxonomy" id="113115"/>
    <lineage>
        <taxon>Eukaryota</taxon>
        <taxon>Metazoa</taxon>
        <taxon>Chordata</taxon>
        <taxon>Craniata</taxon>
        <taxon>Vertebrata</taxon>
        <taxon>Euteleostomi</taxon>
        <taxon>Archelosauria</taxon>
        <taxon>Archosauria</taxon>
        <taxon>Dinosauria</taxon>
        <taxon>Saurischia</taxon>
        <taxon>Theropoda</taxon>
        <taxon>Coelurosauria</taxon>
        <taxon>Aves</taxon>
        <taxon>Neognathae</taxon>
        <taxon>Neoaves</taxon>
        <taxon>Telluraves</taxon>
        <taxon>Coraciimorphae</taxon>
        <taxon>Bucerotiformes</taxon>
        <taxon>Rhinopomastidae</taxon>
        <taxon>Rhinopomastus</taxon>
    </lineage>
</organism>
<feature type="region of interest" description="Disordered" evidence="1">
    <location>
        <begin position="655"/>
        <end position="686"/>
    </location>
</feature>
<dbReference type="InterPro" id="IPR003599">
    <property type="entry name" value="Ig_sub"/>
</dbReference>
<gene>
    <name evidence="3" type="primary">Igsf10_1</name>
    <name evidence="3" type="ORF">RHICYA_R16010</name>
</gene>
<evidence type="ECO:0000313" key="4">
    <source>
        <dbReference type="Proteomes" id="UP000565785"/>
    </source>
</evidence>
<proteinExistence type="predicted"/>
<dbReference type="InterPro" id="IPR036179">
    <property type="entry name" value="Ig-like_dom_sf"/>
</dbReference>
<dbReference type="SMART" id="SM00408">
    <property type="entry name" value="IGc2"/>
    <property type="match status" value="1"/>
</dbReference>
<dbReference type="InterPro" id="IPR007110">
    <property type="entry name" value="Ig-like_dom"/>
</dbReference>